<proteinExistence type="predicted"/>
<feature type="compositionally biased region" description="Low complexity" evidence="1">
    <location>
        <begin position="40"/>
        <end position="50"/>
    </location>
</feature>
<name>A0A3P3E515_9HYPH</name>
<evidence type="ECO:0000313" key="3">
    <source>
        <dbReference type="Proteomes" id="UP000273786"/>
    </source>
</evidence>
<dbReference type="Proteomes" id="UP000273786">
    <property type="component" value="Unassembled WGS sequence"/>
</dbReference>
<protein>
    <submittedName>
        <fullName evidence="2">Class I SAM-dependent methyltransferase</fullName>
    </submittedName>
</protein>
<sequence length="141" mass="14898">MSNDDPFTLDLFGNTALSSGLGLGVTAFDDDPSSPPAEPEPTTGPQTAPGFPGVDACAARGENFFLASDRGLAKGWKQRALDNLSAIRLAADIEAADRPATVEEQARLIRFTGFGASELANAVFRRPGEDGFRKGWEEIGL</sequence>
<feature type="region of interest" description="Disordered" evidence="1">
    <location>
        <begin position="23"/>
        <end position="53"/>
    </location>
</feature>
<gene>
    <name evidence="2" type="ORF">EH240_37340</name>
</gene>
<dbReference type="EMBL" id="RQXT01000213">
    <property type="protein sequence ID" value="RRH81573.1"/>
    <property type="molecule type" value="Genomic_DNA"/>
</dbReference>
<comment type="caution">
    <text evidence="2">The sequence shown here is derived from an EMBL/GenBank/DDBJ whole genome shotgun (WGS) entry which is preliminary data.</text>
</comment>
<keyword evidence="2" id="KW-0489">Methyltransferase</keyword>
<keyword evidence="2" id="KW-0808">Transferase</keyword>
<evidence type="ECO:0000256" key="1">
    <source>
        <dbReference type="SAM" id="MobiDB-lite"/>
    </source>
</evidence>
<evidence type="ECO:0000313" key="2">
    <source>
        <dbReference type="EMBL" id="RRH81573.1"/>
    </source>
</evidence>
<reference evidence="2 3" key="1">
    <citation type="submission" date="2018-11" db="EMBL/GenBank/DDBJ databases">
        <title>the genome of Mesorhizobium tamadayense DSM 28320.</title>
        <authorList>
            <person name="Gao J."/>
        </authorList>
    </citation>
    <scope>NUCLEOTIDE SEQUENCE [LARGE SCALE GENOMIC DNA]</scope>
    <source>
        <strain evidence="2 3">DSM 28320</strain>
    </source>
</reference>
<dbReference type="AlphaFoldDB" id="A0A3P3E515"/>
<organism evidence="2 3">
    <name type="scientific">Mesorhizobium tamadayense</name>
    <dbReference type="NCBI Taxonomy" id="425306"/>
    <lineage>
        <taxon>Bacteria</taxon>
        <taxon>Pseudomonadati</taxon>
        <taxon>Pseudomonadota</taxon>
        <taxon>Alphaproteobacteria</taxon>
        <taxon>Hyphomicrobiales</taxon>
        <taxon>Phyllobacteriaceae</taxon>
        <taxon>Mesorhizobium</taxon>
    </lineage>
</organism>
<dbReference type="OrthoDB" id="9814088at2"/>
<feature type="non-terminal residue" evidence="2">
    <location>
        <position position="141"/>
    </location>
</feature>
<keyword evidence="3" id="KW-1185">Reference proteome</keyword>
<dbReference type="GO" id="GO:0032259">
    <property type="term" value="P:methylation"/>
    <property type="evidence" value="ECO:0007669"/>
    <property type="project" value="UniProtKB-KW"/>
</dbReference>
<accession>A0A3P3E515</accession>
<dbReference type="GO" id="GO:0008168">
    <property type="term" value="F:methyltransferase activity"/>
    <property type="evidence" value="ECO:0007669"/>
    <property type="project" value="UniProtKB-KW"/>
</dbReference>